<protein>
    <submittedName>
        <fullName evidence="1">Uncharacterized protein</fullName>
    </submittedName>
</protein>
<dbReference type="EMBL" id="CP011132">
    <property type="protein sequence ID" value="AKE61696.1"/>
    <property type="molecule type" value="Genomic_DNA"/>
</dbReference>
<gene>
    <name evidence="1" type="ORF">F384_25560</name>
</gene>
<dbReference type="HOGENOM" id="CLU_2895870_0_0_6"/>
<proteinExistence type="predicted"/>
<name>A0A0F6TZM1_CITAM</name>
<organism evidence="1 2">
    <name type="scientific">Citrobacter amalonaticus Y19</name>
    <dbReference type="NCBI Taxonomy" id="1261127"/>
    <lineage>
        <taxon>Bacteria</taxon>
        <taxon>Pseudomonadati</taxon>
        <taxon>Pseudomonadota</taxon>
        <taxon>Gammaproteobacteria</taxon>
        <taxon>Enterobacterales</taxon>
        <taxon>Enterobacteriaceae</taxon>
        <taxon>Citrobacter</taxon>
    </lineage>
</organism>
<reference evidence="1 2" key="1">
    <citation type="journal article" date="2013" name="Appl. Microbiol. Biotechnol.">
        <title>Glycerol assimilation and production of 1,3-propanediol by Citrobacter amalonaticus Y19.</title>
        <authorList>
            <person name="Ainala S.K."/>
            <person name="Ashok S."/>
            <person name="Ko Y."/>
            <person name="Park S."/>
        </authorList>
    </citation>
    <scope>NUCLEOTIDE SEQUENCE [LARGE SCALE GENOMIC DNA]</scope>
    <source>
        <strain evidence="1 2">Y19</strain>
    </source>
</reference>
<sequence length="62" mass="6979">MIINLALVIHHLYVSINLRSLEMSFFKCRNFNTRGLFAARTRSLPPYQTAENTPLSGKVGGL</sequence>
<dbReference type="Proteomes" id="UP000034085">
    <property type="component" value="Chromosome"/>
</dbReference>
<dbReference type="AlphaFoldDB" id="A0A0F6TZM1"/>
<accession>A0A0F6TZM1</accession>
<evidence type="ECO:0000313" key="1">
    <source>
        <dbReference type="EMBL" id="AKE61696.1"/>
    </source>
</evidence>
<evidence type="ECO:0000313" key="2">
    <source>
        <dbReference type="Proteomes" id="UP000034085"/>
    </source>
</evidence>
<dbReference type="KEGG" id="cama:F384_25560"/>